<dbReference type="CDD" id="cd00303">
    <property type="entry name" value="retropepsin_like"/>
    <property type="match status" value="1"/>
</dbReference>
<feature type="domain" description="Wntless GOLD" evidence="2">
    <location>
        <begin position="283"/>
        <end position="395"/>
    </location>
</feature>
<evidence type="ECO:0000313" key="4">
    <source>
        <dbReference type="Proteomes" id="UP001620626"/>
    </source>
</evidence>
<dbReference type="PANTHER" id="PTHR13449">
    <property type="entry name" value="INTEGRAL MEMBRANE PROTEIN GPR177"/>
    <property type="match status" value="1"/>
</dbReference>
<gene>
    <name evidence="3" type="ORF">niasHT_011626</name>
</gene>
<evidence type="ECO:0000313" key="3">
    <source>
        <dbReference type="EMBL" id="KAL3114497.1"/>
    </source>
</evidence>
<comment type="caution">
    <text evidence="3">The sequence shown here is derived from an EMBL/GenBank/DDBJ whole genome shotgun (WGS) entry which is preliminary data.</text>
</comment>
<dbReference type="AlphaFoldDB" id="A0ABD2LGZ2"/>
<dbReference type="InterPro" id="IPR053936">
    <property type="entry name" value="WLS_GOLD"/>
</dbReference>
<keyword evidence="1" id="KW-0175">Coiled coil</keyword>
<dbReference type="PANTHER" id="PTHR13449:SF2">
    <property type="entry name" value="PROTEIN WNTLESS HOMOLOG"/>
    <property type="match status" value="1"/>
</dbReference>
<organism evidence="3 4">
    <name type="scientific">Heterodera trifolii</name>
    <dbReference type="NCBI Taxonomy" id="157864"/>
    <lineage>
        <taxon>Eukaryota</taxon>
        <taxon>Metazoa</taxon>
        <taxon>Ecdysozoa</taxon>
        <taxon>Nematoda</taxon>
        <taxon>Chromadorea</taxon>
        <taxon>Rhabditida</taxon>
        <taxon>Tylenchina</taxon>
        <taxon>Tylenchomorpha</taxon>
        <taxon>Tylenchoidea</taxon>
        <taxon>Heteroderidae</taxon>
        <taxon>Heteroderinae</taxon>
        <taxon>Heterodera</taxon>
    </lineage>
</organism>
<accession>A0ABD2LGZ2</accession>
<dbReference type="InterPro" id="IPR009551">
    <property type="entry name" value="Wntless"/>
</dbReference>
<feature type="coiled-coil region" evidence="1">
    <location>
        <begin position="227"/>
        <end position="275"/>
    </location>
</feature>
<reference evidence="3 4" key="1">
    <citation type="submission" date="2024-10" db="EMBL/GenBank/DDBJ databases">
        <authorList>
            <person name="Kim D."/>
        </authorList>
    </citation>
    <scope>NUCLEOTIDE SEQUENCE [LARGE SCALE GENOMIC DNA]</scope>
    <source>
        <strain evidence="3">BH-2024</strain>
    </source>
</reference>
<dbReference type="Pfam" id="PF21883">
    <property type="entry name" value="WLS_GOLD"/>
    <property type="match status" value="1"/>
</dbReference>
<proteinExistence type="predicted"/>
<evidence type="ECO:0000256" key="1">
    <source>
        <dbReference type="SAM" id="Coils"/>
    </source>
</evidence>
<name>A0ABD2LGZ2_9BILA</name>
<dbReference type="Gene3D" id="3.40.50.300">
    <property type="entry name" value="P-loop containing nucleotide triphosphate hydrolases"/>
    <property type="match status" value="1"/>
</dbReference>
<dbReference type="Gene3D" id="1.20.1320.30">
    <property type="match status" value="1"/>
</dbReference>
<protein>
    <recommendedName>
        <fullName evidence="2">Wntless GOLD domain-containing protein</fullName>
    </recommendedName>
</protein>
<sequence length="706" mass="80998">MQKKIPDVSEEWPAFYTMRPSEQRPASAQGEILRRIPVPDNMLMRGKTFIYAKINNKKHDCYVMADSGSPFNLVSVRCVVRYGLINDVRRNETYLIRGVSNTTVCTLGRVTFNLNIKGRDLKLTADVVDDVNFHVLLGSHDMLMNQLSISYKEGKLGLRVGKKNYAPYITKEQYQKDLIKGGIDPLPAEYATTFPIDPYLGSQLYGLIDETEQIRLRDDNGQGRVHGNSYESEKAQLENELKNLGKKLLDESRKRESAERSLAENRAVLEKLMKKRTGQAVQQLIEDILMEDDVRMAFWRRGGSITAGGELVELAQSTVRRALHCLVDTNKIRLGFIFDCSLLDLFHFGSLPHPQCLLNIRITANRILCLLSNNKRPNYAFPGPIRGLRLIEIHQNGGFTFVWLWLKSVLSPVLVPIEWLLLRIDLPAPFLFFPTLKCQSVLLCCSPAELGQFGAKEHEANYLLFIDELPGERKPNIHFEEINFEENEAGNNGFVLTTLAKFGLCSLGYVDVHILRLIFEFCKRVAKYEWLIQHGVITFHRISMDKEDILFLNADDHARYQTRVGLLKKHLQHFPDPGARMFLIRSINHLSHYFHAIAISDVLPNSFALDYLKAKKCDDNKPDNKKFNHISANLLKRYNELMRDAELEEKEQKKKSFSVKIPLDKFANESDSRALIFVSTRACAQRLAKHLMEMEHVLPIFYNKKV</sequence>
<dbReference type="Gene3D" id="2.40.70.10">
    <property type="entry name" value="Acid Proteases"/>
    <property type="match status" value="1"/>
</dbReference>
<dbReference type="InterPro" id="IPR021109">
    <property type="entry name" value="Peptidase_aspartic_dom_sf"/>
</dbReference>
<dbReference type="Proteomes" id="UP001620626">
    <property type="component" value="Unassembled WGS sequence"/>
</dbReference>
<evidence type="ECO:0000259" key="2">
    <source>
        <dbReference type="Pfam" id="PF21883"/>
    </source>
</evidence>
<dbReference type="InterPro" id="IPR027417">
    <property type="entry name" value="P-loop_NTPase"/>
</dbReference>
<dbReference type="EMBL" id="JBICBT010000414">
    <property type="protein sequence ID" value="KAL3114497.1"/>
    <property type="molecule type" value="Genomic_DNA"/>
</dbReference>
<keyword evidence="4" id="KW-1185">Reference proteome</keyword>